<evidence type="ECO:0000256" key="1">
    <source>
        <dbReference type="ARBA" id="ARBA00010613"/>
    </source>
</evidence>
<comment type="caution">
    <text evidence="7">The sequence shown here is derived from an EMBL/GenBank/DDBJ whole genome shotgun (WGS) entry which is preliminary data.</text>
</comment>
<dbReference type="EC" id="3.5.1.3" evidence="3"/>
<evidence type="ECO:0000259" key="6">
    <source>
        <dbReference type="PROSITE" id="PS50263"/>
    </source>
</evidence>
<protein>
    <recommendedName>
        <fullName evidence="5">Omega-amidase YafV</fullName>
        <ecNumber evidence="3">3.5.1.3</ecNumber>
    </recommendedName>
</protein>
<evidence type="ECO:0000256" key="2">
    <source>
        <dbReference type="ARBA" id="ARBA00022801"/>
    </source>
</evidence>
<dbReference type="OrthoDB" id="9811121at2"/>
<evidence type="ECO:0000313" key="7">
    <source>
        <dbReference type="EMBL" id="THD69518.1"/>
    </source>
</evidence>
<dbReference type="PANTHER" id="PTHR47799:SF1">
    <property type="entry name" value="OMEGA-AMIDASE YAFV"/>
    <property type="match status" value="1"/>
</dbReference>
<dbReference type="SUPFAM" id="SSF56317">
    <property type="entry name" value="Carbon-nitrogen hydrolase"/>
    <property type="match status" value="1"/>
</dbReference>
<dbReference type="Pfam" id="PF00795">
    <property type="entry name" value="CN_hydrolase"/>
    <property type="match status" value="1"/>
</dbReference>
<keyword evidence="2 7" id="KW-0378">Hydrolase</keyword>
<gene>
    <name evidence="7" type="ORF">E7Z59_04095</name>
</gene>
<feature type="domain" description="CN hydrolase" evidence="6">
    <location>
        <begin position="4"/>
        <end position="234"/>
    </location>
</feature>
<evidence type="ECO:0000256" key="3">
    <source>
        <dbReference type="ARBA" id="ARBA00039118"/>
    </source>
</evidence>
<dbReference type="EMBL" id="SSMC01000001">
    <property type="protein sequence ID" value="THD69518.1"/>
    <property type="molecule type" value="Genomic_DNA"/>
</dbReference>
<name>A0A4V3UYF8_9FLAO</name>
<dbReference type="PANTHER" id="PTHR47799">
    <property type="entry name" value="OMEGA-AMIDASE YAFV"/>
    <property type="match status" value="1"/>
</dbReference>
<dbReference type="InterPro" id="IPR052737">
    <property type="entry name" value="Omega-amidase_YafV"/>
</dbReference>
<dbReference type="CDD" id="cd07575">
    <property type="entry name" value="Xc-1258_like"/>
    <property type="match status" value="1"/>
</dbReference>
<dbReference type="InterPro" id="IPR036526">
    <property type="entry name" value="C-N_Hydrolase_sf"/>
</dbReference>
<comment type="similarity">
    <text evidence="1">Belongs to the carbon-nitrogen hydrolase superfamily. NIT1/NIT2 family.</text>
</comment>
<keyword evidence="8" id="KW-1185">Reference proteome</keyword>
<dbReference type="GO" id="GO:0106008">
    <property type="term" value="F:2-oxoglutaramate amidase activity"/>
    <property type="evidence" value="ECO:0007669"/>
    <property type="project" value="TreeGrafter"/>
</dbReference>
<organism evidence="7 8">
    <name type="scientific">Robertkochia marina</name>
    <dbReference type="NCBI Taxonomy" id="1227945"/>
    <lineage>
        <taxon>Bacteria</taxon>
        <taxon>Pseudomonadati</taxon>
        <taxon>Bacteroidota</taxon>
        <taxon>Flavobacteriia</taxon>
        <taxon>Flavobacteriales</taxon>
        <taxon>Flavobacteriaceae</taxon>
        <taxon>Robertkochia</taxon>
    </lineage>
</organism>
<sequence>MNEFNTAFIQADLAWEDPALNRAYFTRKFEDLKPGTDLVILPEMFTTGFTMNPKLVAEQMQGPTVEWLKSMAAKYAAAIAGSIVINEKGVYRNRFFFVTPEGTAEYYDKRHSFTLAGEHEQYQHGKERKLINYKGWRIFPQICYDLRFPVFARNDVGYDLLIYVANWPEKRINAWDALLKARAIENMSYCIGVNRIGTDANGYNYPGHSGAYDHLGNCLAFSEKEEVCSFTLDKDKMMETRNKLGFLNDRDGFTIHPE</sequence>
<dbReference type="Gene3D" id="3.60.110.10">
    <property type="entry name" value="Carbon-nitrogen hydrolase"/>
    <property type="match status" value="1"/>
</dbReference>
<dbReference type="NCBIfam" id="NF007757">
    <property type="entry name" value="PRK10438.1"/>
    <property type="match status" value="1"/>
</dbReference>
<evidence type="ECO:0000313" key="8">
    <source>
        <dbReference type="Proteomes" id="UP000305939"/>
    </source>
</evidence>
<dbReference type="RefSeq" id="WP_136335007.1">
    <property type="nucleotide sequence ID" value="NZ_QXMP01000001.1"/>
</dbReference>
<evidence type="ECO:0000256" key="5">
    <source>
        <dbReference type="ARBA" id="ARBA00072139"/>
    </source>
</evidence>
<accession>A0A4V3UYF8</accession>
<evidence type="ECO:0000256" key="4">
    <source>
        <dbReference type="ARBA" id="ARBA00052904"/>
    </source>
</evidence>
<dbReference type="FunFam" id="3.60.110.10:FF:000004">
    <property type="entry name" value="Carbon-nitrogen hydrolase"/>
    <property type="match status" value="1"/>
</dbReference>
<dbReference type="Proteomes" id="UP000305939">
    <property type="component" value="Unassembled WGS sequence"/>
</dbReference>
<dbReference type="GO" id="GO:0050152">
    <property type="term" value="F:omega-amidase activity"/>
    <property type="evidence" value="ECO:0007669"/>
    <property type="project" value="UniProtKB-EC"/>
</dbReference>
<comment type="catalytic activity">
    <reaction evidence="4">
        <text>a monoamide of a dicarboxylate + H2O = a dicarboxylate + NH4(+)</text>
        <dbReference type="Rhea" id="RHEA:11716"/>
        <dbReference type="ChEBI" id="CHEBI:15377"/>
        <dbReference type="ChEBI" id="CHEBI:28938"/>
        <dbReference type="ChEBI" id="CHEBI:28965"/>
        <dbReference type="ChEBI" id="CHEBI:77450"/>
        <dbReference type="EC" id="3.5.1.3"/>
    </reaction>
</comment>
<reference evidence="7 8" key="1">
    <citation type="submission" date="2019-04" db="EMBL/GenBank/DDBJ databases">
        <title>Draft genome sequence of Robertkochia marina CC-AMO-30D.</title>
        <authorList>
            <person name="Hameed A."/>
            <person name="Lin S.-Y."/>
            <person name="Shahina M."/>
            <person name="Lai W.-A."/>
            <person name="Young C.-C."/>
        </authorList>
    </citation>
    <scope>NUCLEOTIDE SEQUENCE [LARGE SCALE GENOMIC DNA]</scope>
    <source>
        <strain evidence="7 8">CC-AMO-30D</strain>
    </source>
</reference>
<dbReference type="AlphaFoldDB" id="A0A4V3UYF8"/>
<dbReference type="InterPro" id="IPR003010">
    <property type="entry name" value="C-N_Hydrolase"/>
</dbReference>
<proteinExistence type="inferred from homology"/>
<dbReference type="PROSITE" id="PS50263">
    <property type="entry name" value="CN_HYDROLASE"/>
    <property type="match status" value="1"/>
</dbReference>